<feature type="transmembrane region" description="Helical" evidence="2">
    <location>
        <begin position="37"/>
        <end position="57"/>
    </location>
</feature>
<keyword evidence="2" id="KW-0812">Transmembrane</keyword>
<keyword evidence="2" id="KW-0472">Membrane</keyword>
<keyword evidence="2" id="KW-1133">Transmembrane helix</keyword>
<evidence type="ECO:0000313" key="3">
    <source>
        <dbReference type="EMBL" id="GGG12206.1"/>
    </source>
</evidence>
<dbReference type="RefSeq" id="WP_188532016.1">
    <property type="nucleotide sequence ID" value="NZ_BMGR01000010.1"/>
</dbReference>
<evidence type="ECO:0000313" key="4">
    <source>
        <dbReference type="Proteomes" id="UP000644756"/>
    </source>
</evidence>
<accession>A0A917D4K6</accession>
<feature type="compositionally biased region" description="Basic and acidic residues" evidence="1">
    <location>
        <begin position="87"/>
        <end position="96"/>
    </location>
</feature>
<evidence type="ECO:0000256" key="2">
    <source>
        <dbReference type="SAM" id="Phobius"/>
    </source>
</evidence>
<dbReference type="AlphaFoldDB" id="A0A917D4K6"/>
<feature type="region of interest" description="Disordered" evidence="1">
    <location>
        <begin position="63"/>
        <end position="138"/>
    </location>
</feature>
<comment type="caution">
    <text evidence="3">The sequence shown here is derived from an EMBL/GenBank/DDBJ whole genome shotgun (WGS) entry which is preliminary data.</text>
</comment>
<dbReference type="Proteomes" id="UP000644756">
    <property type="component" value="Unassembled WGS sequence"/>
</dbReference>
<evidence type="ECO:0000256" key="1">
    <source>
        <dbReference type="SAM" id="MobiDB-lite"/>
    </source>
</evidence>
<dbReference type="EMBL" id="BMGR01000010">
    <property type="protein sequence ID" value="GGG12206.1"/>
    <property type="molecule type" value="Genomic_DNA"/>
</dbReference>
<proteinExistence type="predicted"/>
<sequence length="138" mass="15442">MLGSIRWNIFFGLFGFFLIFFFSISSNGIAVTLLKSVYAFVSFFAIAYALRLVLYLIAPPNHSQQPGVEEENKGAALDIVTPDDNDDLNRMLKEQMDGGSQQEMPKEAFEPLTPPKLVSTQDKSPEQLAQAVRHLSEQ</sequence>
<reference evidence="3" key="1">
    <citation type="journal article" date="2014" name="Int. J. Syst. Evol. Microbiol.">
        <title>Complete genome sequence of Corynebacterium casei LMG S-19264T (=DSM 44701T), isolated from a smear-ripened cheese.</title>
        <authorList>
            <consortium name="US DOE Joint Genome Institute (JGI-PGF)"/>
            <person name="Walter F."/>
            <person name="Albersmeier A."/>
            <person name="Kalinowski J."/>
            <person name="Ruckert C."/>
        </authorList>
    </citation>
    <scope>NUCLEOTIDE SEQUENCE</scope>
    <source>
        <strain evidence="3">CGMCC 1.12987</strain>
    </source>
</reference>
<keyword evidence="4" id="KW-1185">Reference proteome</keyword>
<gene>
    <name evidence="3" type="ORF">GCM10010916_31350</name>
</gene>
<organism evidence="3 4">
    <name type="scientific">Paenibacillus abyssi</name>
    <dbReference type="NCBI Taxonomy" id="1340531"/>
    <lineage>
        <taxon>Bacteria</taxon>
        <taxon>Bacillati</taxon>
        <taxon>Bacillota</taxon>
        <taxon>Bacilli</taxon>
        <taxon>Bacillales</taxon>
        <taxon>Paenibacillaceae</taxon>
        <taxon>Paenibacillus</taxon>
    </lineage>
</organism>
<protein>
    <submittedName>
        <fullName evidence="3">Uncharacterized protein</fullName>
    </submittedName>
</protein>
<name>A0A917D4K6_9BACL</name>
<feature type="transmembrane region" description="Helical" evidence="2">
    <location>
        <begin position="7"/>
        <end position="25"/>
    </location>
</feature>
<reference evidence="3" key="2">
    <citation type="submission" date="2020-09" db="EMBL/GenBank/DDBJ databases">
        <authorList>
            <person name="Sun Q."/>
            <person name="Zhou Y."/>
        </authorList>
    </citation>
    <scope>NUCLEOTIDE SEQUENCE</scope>
    <source>
        <strain evidence="3">CGMCC 1.12987</strain>
    </source>
</reference>